<dbReference type="InterPro" id="IPR000045">
    <property type="entry name" value="Prepilin_IV_endopep_pep"/>
</dbReference>
<dbReference type="AlphaFoldDB" id="A0A2T7WXA6"/>
<evidence type="ECO:0000256" key="1">
    <source>
        <dbReference type="ARBA" id="ARBA00005801"/>
    </source>
</evidence>
<dbReference type="Pfam" id="PF01478">
    <property type="entry name" value="Peptidase_A24"/>
    <property type="match status" value="1"/>
</dbReference>
<protein>
    <submittedName>
        <fullName evidence="5">Prepilin peptidase</fullName>
    </submittedName>
</protein>
<keyword evidence="3" id="KW-0472">Membrane</keyword>
<feature type="transmembrane region" description="Helical" evidence="3">
    <location>
        <begin position="29"/>
        <end position="50"/>
    </location>
</feature>
<name>A0A2T7WXA6_MICTE</name>
<dbReference type="InterPro" id="IPR050882">
    <property type="entry name" value="Prepilin_peptidase/N-MTase"/>
</dbReference>
<feature type="domain" description="Prepilin type IV endopeptidase peptidase" evidence="4">
    <location>
        <begin position="10"/>
        <end position="118"/>
    </location>
</feature>
<comment type="similarity">
    <text evidence="1 2">Belongs to the peptidase A24 family.</text>
</comment>
<dbReference type="GO" id="GO:0005886">
    <property type="term" value="C:plasma membrane"/>
    <property type="evidence" value="ECO:0007669"/>
    <property type="project" value="TreeGrafter"/>
</dbReference>
<dbReference type="PANTHER" id="PTHR30487:SF0">
    <property type="entry name" value="PREPILIN LEADER PEPTIDASE_N-METHYLTRANSFERASE-RELATED"/>
    <property type="match status" value="1"/>
</dbReference>
<dbReference type="PANTHER" id="PTHR30487">
    <property type="entry name" value="TYPE 4 PREPILIN-LIKE PROTEINS LEADER PEPTIDE-PROCESSING ENZYME"/>
    <property type="match status" value="1"/>
</dbReference>
<evidence type="ECO:0000313" key="6">
    <source>
        <dbReference type="Proteomes" id="UP000244649"/>
    </source>
</evidence>
<dbReference type="EMBL" id="QDFT01000004">
    <property type="protein sequence ID" value="PVE78932.1"/>
    <property type="molecule type" value="Genomic_DNA"/>
</dbReference>
<dbReference type="GO" id="GO:0006465">
    <property type="term" value="P:signal peptide processing"/>
    <property type="evidence" value="ECO:0007669"/>
    <property type="project" value="TreeGrafter"/>
</dbReference>
<keyword evidence="3" id="KW-1133">Transmembrane helix</keyword>
<dbReference type="GO" id="GO:0004190">
    <property type="term" value="F:aspartic-type endopeptidase activity"/>
    <property type="evidence" value="ECO:0007669"/>
    <property type="project" value="InterPro"/>
</dbReference>
<sequence>MPALLAAWGVLAVAGVALAVIDVRRHRLPDAVVLPALALSLALLALAAAARDEPARAHGVVGGALLAFALCAAVHLARPSALGGGDVKLAALVGAHLGWFGAEAVASALAMAGVLGGCAAAGVRLAGMRRAELAYGPYLLGGAWWRILHG</sequence>
<gene>
    <name evidence="5" type="ORF">DC432_02640</name>
</gene>
<feature type="transmembrane region" description="Helical" evidence="3">
    <location>
        <begin position="97"/>
        <end position="123"/>
    </location>
</feature>
<dbReference type="PRINTS" id="PR00864">
    <property type="entry name" value="PREPILNPTASE"/>
</dbReference>
<accession>A0A2T7WXA6</accession>
<comment type="caution">
    <text evidence="5">The sequence shown here is derived from an EMBL/GenBank/DDBJ whole genome shotgun (WGS) entry which is preliminary data.</text>
</comment>
<dbReference type="RefSeq" id="WP_116536567.1">
    <property type="nucleotide sequence ID" value="NZ_QDFT01000004.1"/>
</dbReference>
<dbReference type="Gene3D" id="1.20.120.1220">
    <property type="match status" value="1"/>
</dbReference>
<dbReference type="InterPro" id="IPR014032">
    <property type="entry name" value="Peptidase_A24A_bac"/>
</dbReference>
<reference evidence="5 6" key="1">
    <citation type="submission" date="2018-04" db="EMBL/GenBank/DDBJ databases">
        <authorList>
            <person name="Go L.Y."/>
            <person name="Mitchell J.A."/>
        </authorList>
    </citation>
    <scope>NUCLEOTIDE SEQUENCE [LARGE SCALE GENOMIC DNA]</scope>
    <source>
        <strain evidence="5 6">TPD7010</strain>
    </source>
</reference>
<proteinExistence type="inferred from homology"/>
<feature type="transmembrane region" description="Helical" evidence="3">
    <location>
        <begin position="57"/>
        <end position="77"/>
    </location>
</feature>
<evidence type="ECO:0000313" key="5">
    <source>
        <dbReference type="EMBL" id="PVE78932.1"/>
    </source>
</evidence>
<evidence type="ECO:0000259" key="4">
    <source>
        <dbReference type="Pfam" id="PF01478"/>
    </source>
</evidence>
<evidence type="ECO:0000256" key="2">
    <source>
        <dbReference type="RuleBase" id="RU003793"/>
    </source>
</evidence>
<organism evidence="5 6">
    <name type="scientific">Microbacterium testaceum</name>
    <name type="common">Aureobacterium testaceum</name>
    <name type="synonym">Brevibacterium testaceum</name>
    <dbReference type="NCBI Taxonomy" id="2033"/>
    <lineage>
        <taxon>Bacteria</taxon>
        <taxon>Bacillati</taxon>
        <taxon>Actinomycetota</taxon>
        <taxon>Actinomycetes</taxon>
        <taxon>Micrococcales</taxon>
        <taxon>Microbacteriaceae</taxon>
        <taxon>Microbacterium</taxon>
    </lineage>
</organism>
<keyword evidence="3" id="KW-0812">Transmembrane</keyword>
<dbReference type="Proteomes" id="UP000244649">
    <property type="component" value="Unassembled WGS sequence"/>
</dbReference>
<evidence type="ECO:0000256" key="3">
    <source>
        <dbReference type="SAM" id="Phobius"/>
    </source>
</evidence>